<evidence type="ECO:0000313" key="4">
    <source>
        <dbReference type="Proteomes" id="UP001157126"/>
    </source>
</evidence>
<name>A0ABQ6IXW6_9MICO</name>
<dbReference type="PANTHER" id="PTHR40048:SF1">
    <property type="entry name" value="RHAMNOSYL O-METHYLTRANSFERASE"/>
    <property type="match status" value="1"/>
</dbReference>
<dbReference type="Pfam" id="PF13578">
    <property type="entry name" value="Methyltransf_24"/>
    <property type="match status" value="1"/>
</dbReference>
<comment type="caution">
    <text evidence="3">The sequence shown here is derived from an EMBL/GenBank/DDBJ whole genome shotgun (WGS) entry which is preliminary data.</text>
</comment>
<sequence>MPEDLLRCAREARGFMPEDEGDLLFAEAVRRAPHGPLLEVGTWCGKSAVYLGAAVRVAREVGNADAVAFTVDHHRGSEENQPGWEYHDPTLVDAHDGRIDTLPFFRRTITEAGLEDEVVAVVGRAPLVARHWRTPLAMLFIDGGHTDEHVTNDYLGFGRWVMPGGTLVFHDVFEHPEDGGQAPWRCYRRALTSGSWEEIEALGSMRILRRVQGEPGDPT</sequence>
<dbReference type="Gene3D" id="3.40.50.150">
    <property type="entry name" value="Vaccinia Virus protein VP39"/>
    <property type="match status" value="1"/>
</dbReference>
<reference evidence="4" key="1">
    <citation type="journal article" date="2019" name="Int. J. Syst. Evol. Microbiol.">
        <title>The Global Catalogue of Microorganisms (GCM) 10K type strain sequencing project: providing services to taxonomists for standard genome sequencing and annotation.</title>
        <authorList>
            <consortium name="The Broad Institute Genomics Platform"/>
            <consortium name="The Broad Institute Genome Sequencing Center for Infectious Disease"/>
            <person name="Wu L."/>
            <person name="Ma J."/>
        </authorList>
    </citation>
    <scope>NUCLEOTIDE SEQUENCE [LARGE SCALE GENOMIC DNA]</scope>
    <source>
        <strain evidence="4">NBRC 113072</strain>
    </source>
</reference>
<evidence type="ECO:0000313" key="3">
    <source>
        <dbReference type="EMBL" id="GMA41523.1"/>
    </source>
</evidence>
<keyword evidence="2" id="KW-0808">Transferase</keyword>
<evidence type="ECO:0008006" key="5">
    <source>
        <dbReference type="Google" id="ProtNLM"/>
    </source>
</evidence>
<dbReference type="SUPFAM" id="SSF53335">
    <property type="entry name" value="S-adenosyl-L-methionine-dependent methyltransferases"/>
    <property type="match status" value="1"/>
</dbReference>
<protein>
    <recommendedName>
        <fullName evidence="5">Class I SAM-dependent methyltransferase</fullName>
    </recommendedName>
</protein>
<keyword evidence="1" id="KW-0489">Methyltransferase</keyword>
<gene>
    <name evidence="3" type="ORF">GCM10025883_35680</name>
</gene>
<proteinExistence type="predicted"/>
<evidence type="ECO:0000256" key="2">
    <source>
        <dbReference type="ARBA" id="ARBA00022679"/>
    </source>
</evidence>
<dbReference type="EMBL" id="BSUO01000001">
    <property type="protein sequence ID" value="GMA41523.1"/>
    <property type="molecule type" value="Genomic_DNA"/>
</dbReference>
<dbReference type="Proteomes" id="UP001157126">
    <property type="component" value="Unassembled WGS sequence"/>
</dbReference>
<dbReference type="InterPro" id="IPR029063">
    <property type="entry name" value="SAM-dependent_MTases_sf"/>
</dbReference>
<dbReference type="PANTHER" id="PTHR40048">
    <property type="entry name" value="RHAMNOSYL O-METHYLTRANSFERASE"/>
    <property type="match status" value="1"/>
</dbReference>
<organism evidence="3 4">
    <name type="scientific">Mobilicoccus caccae</name>
    <dbReference type="NCBI Taxonomy" id="1859295"/>
    <lineage>
        <taxon>Bacteria</taxon>
        <taxon>Bacillati</taxon>
        <taxon>Actinomycetota</taxon>
        <taxon>Actinomycetes</taxon>
        <taxon>Micrococcales</taxon>
        <taxon>Dermatophilaceae</taxon>
        <taxon>Mobilicoccus</taxon>
    </lineage>
</organism>
<evidence type="ECO:0000256" key="1">
    <source>
        <dbReference type="ARBA" id="ARBA00022603"/>
    </source>
</evidence>
<keyword evidence="4" id="KW-1185">Reference proteome</keyword>
<accession>A0ABQ6IXW6</accession>